<organism evidence="2">
    <name type="scientific">marine sediment metagenome</name>
    <dbReference type="NCBI Taxonomy" id="412755"/>
    <lineage>
        <taxon>unclassified sequences</taxon>
        <taxon>metagenomes</taxon>
        <taxon>ecological metagenomes</taxon>
    </lineage>
</organism>
<reference evidence="2" key="1">
    <citation type="journal article" date="2014" name="Front. Microbiol.">
        <title>High frequency of phylogenetically diverse reductive dehalogenase-homologous genes in deep subseafloor sedimentary metagenomes.</title>
        <authorList>
            <person name="Kawai M."/>
            <person name="Futagami T."/>
            <person name="Toyoda A."/>
            <person name="Takaki Y."/>
            <person name="Nishi S."/>
            <person name="Hori S."/>
            <person name="Arai W."/>
            <person name="Tsubouchi T."/>
            <person name="Morono Y."/>
            <person name="Uchiyama I."/>
            <person name="Ito T."/>
            <person name="Fujiyama A."/>
            <person name="Inagaki F."/>
            <person name="Takami H."/>
        </authorList>
    </citation>
    <scope>NUCLEOTIDE SEQUENCE</scope>
    <source>
        <strain evidence="2">Expedition CK06-06</strain>
    </source>
</reference>
<proteinExistence type="predicted"/>
<feature type="compositionally biased region" description="Basic residues" evidence="1">
    <location>
        <begin position="222"/>
        <end position="231"/>
    </location>
</feature>
<feature type="non-terminal residue" evidence="2">
    <location>
        <position position="1"/>
    </location>
</feature>
<evidence type="ECO:0000256" key="1">
    <source>
        <dbReference type="SAM" id="MobiDB-lite"/>
    </source>
</evidence>
<sequence length="285" mass="32984">QEVLRVACDANMYHSSYYQEFRAEQTKHSAIEKELNKIIPIKLQQSQVRNPYQFALQALEEDFRYSITEYVTEKLQYLFDSNDHLEEIKKELLEEKKNWLQQIKISLLTTHKITSLRIDLLYNSSEPAQYNHPSMTAELIQTILQKMQNILGNTFTDNGKPNILKNGGKGIPLSLTKLWSDNIAILEEEHGNRLQGKIDQWWQDASKAILNEKEALENILKKQKAHAKKTRPPPDNPNESKSKSESESESEGENKNESKSKYIAGSGSSMFQSDRWTYKFENTAE</sequence>
<gene>
    <name evidence="2" type="ORF">S01H4_42802</name>
</gene>
<dbReference type="EMBL" id="BART01023543">
    <property type="protein sequence ID" value="GAG93789.1"/>
    <property type="molecule type" value="Genomic_DNA"/>
</dbReference>
<feature type="region of interest" description="Disordered" evidence="1">
    <location>
        <begin position="222"/>
        <end position="276"/>
    </location>
</feature>
<name>X1BCU9_9ZZZZ</name>
<dbReference type="AlphaFoldDB" id="X1BCU9"/>
<feature type="non-terminal residue" evidence="2">
    <location>
        <position position="285"/>
    </location>
</feature>
<evidence type="ECO:0000313" key="2">
    <source>
        <dbReference type="EMBL" id="GAG93789.1"/>
    </source>
</evidence>
<feature type="compositionally biased region" description="Basic and acidic residues" evidence="1">
    <location>
        <begin position="238"/>
        <end position="260"/>
    </location>
</feature>
<protein>
    <submittedName>
        <fullName evidence="2">Uncharacterized protein</fullName>
    </submittedName>
</protein>
<feature type="compositionally biased region" description="Polar residues" evidence="1">
    <location>
        <begin position="266"/>
        <end position="275"/>
    </location>
</feature>
<comment type="caution">
    <text evidence="2">The sequence shown here is derived from an EMBL/GenBank/DDBJ whole genome shotgun (WGS) entry which is preliminary data.</text>
</comment>
<accession>X1BCU9</accession>